<evidence type="ECO:0000256" key="11">
    <source>
        <dbReference type="ARBA" id="ARBA00022989"/>
    </source>
</evidence>
<dbReference type="STRING" id="74649.A0A2P6R9L5"/>
<evidence type="ECO:0000256" key="13">
    <source>
        <dbReference type="ARBA" id="ARBA00023157"/>
    </source>
</evidence>
<dbReference type="Pfam" id="PF00069">
    <property type="entry name" value="Pkinase"/>
    <property type="match status" value="1"/>
</dbReference>
<evidence type="ECO:0000313" key="23">
    <source>
        <dbReference type="Proteomes" id="UP000238479"/>
    </source>
</evidence>
<dbReference type="InterPro" id="IPR011009">
    <property type="entry name" value="Kinase-like_dom_sf"/>
</dbReference>
<organism evidence="22 23">
    <name type="scientific">Rosa chinensis</name>
    <name type="common">China rose</name>
    <dbReference type="NCBI Taxonomy" id="74649"/>
    <lineage>
        <taxon>Eukaryota</taxon>
        <taxon>Viridiplantae</taxon>
        <taxon>Streptophyta</taxon>
        <taxon>Embryophyta</taxon>
        <taxon>Tracheophyta</taxon>
        <taxon>Spermatophyta</taxon>
        <taxon>Magnoliopsida</taxon>
        <taxon>eudicotyledons</taxon>
        <taxon>Gunneridae</taxon>
        <taxon>Pentapetalae</taxon>
        <taxon>rosids</taxon>
        <taxon>fabids</taxon>
        <taxon>Rosales</taxon>
        <taxon>Rosaceae</taxon>
        <taxon>Rosoideae</taxon>
        <taxon>Rosoideae incertae sedis</taxon>
        <taxon>Rosa</taxon>
    </lineage>
</organism>
<evidence type="ECO:0000256" key="5">
    <source>
        <dbReference type="ARBA" id="ARBA00022679"/>
    </source>
</evidence>
<dbReference type="AlphaFoldDB" id="A0A2P6R9L5"/>
<evidence type="ECO:0000256" key="19">
    <source>
        <dbReference type="RuleBase" id="RU000304"/>
    </source>
</evidence>
<evidence type="ECO:0000256" key="6">
    <source>
        <dbReference type="ARBA" id="ARBA00022692"/>
    </source>
</evidence>
<dbReference type="FunFam" id="3.30.200.20:FF:000059">
    <property type="entry name" value="S-receptor-like serine/threonine-protein kinase"/>
    <property type="match status" value="1"/>
</dbReference>
<comment type="caution">
    <text evidence="22">The sequence shown here is derived from an EMBL/GenBank/DDBJ whole genome shotgun (WGS) entry which is preliminary data.</text>
</comment>
<reference evidence="22 23" key="1">
    <citation type="journal article" date="2018" name="Nat. Genet.">
        <title>The Rosa genome provides new insights in the design of modern roses.</title>
        <authorList>
            <person name="Bendahmane M."/>
        </authorList>
    </citation>
    <scope>NUCLEOTIDE SEQUENCE [LARGE SCALE GENOMIC DNA]</scope>
    <source>
        <strain evidence="23">cv. Old Blush</strain>
    </source>
</reference>
<keyword evidence="15" id="KW-0325">Glycoprotein</keyword>
<evidence type="ECO:0000256" key="17">
    <source>
        <dbReference type="ARBA" id="ARBA00048679"/>
    </source>
</evidence>
<keyword evidence="14" id="KW-0675">Receptor</keyword>
<comment type="catalytic activity">
    <reaction evidence="16">
        <text>L-threonyl-[protein] + ATP = O-phospho-L-threonyl-[protein] + ADP + H(+)</text>
        <dbReference type="Rhea" id="RHEA:46608"/>
        <dbReference type="Rhea" id="RHEA-COMP:11060"/>
        <dbReference type="Rhea" id="RHEA-COMP:11605"/>
        <dbReference type="ChEBI" id="CHEBI:15378"/>
        <dbReference type="ChEBI" id="CHEBI:30013"/>
        <dbReference type="ChEBI" id="CHEBI:30616"/>
        <dbReference type="ChEBI" id="CHEBI:61977"/>
        <dbReference type="ChEBI" id="CHEBI:456216"/>
        <dbReference type="EC" id="2.7.11.1"/>
    </reaction>
</comment>
<comment type="similarity">
    <text evidence="19">Belongs to the protein kinase superfamily.</text>
</comment>
<evidence type="ECO:0000256" key="16">
    <source>
        <dbReference type="ARBA" id="ARBA00047899"/>
    </source>
</evidence>
<dbReference type="PANTHER" id="PTHR47974">
    <property type="entry name" value="OS07G0415500 PROTEIN"/>
    <property type="match status" value="1"/>
</dbReference>
<keyword evidence="3 19" id="KW-0723">Serine/threonine-protein kinase</keyword>
<keyword evidence="13" id="KW-1015">Disulfide bond</keyword>
<dbReference type="InterPro" id="IPR000719">
    <property type="entry name" value="Prot_kinase_dom"/>
</dbReference>
<feature type="domain" description="Protein kinase" evidence="21">
    <location>
        <begin position="63"/>
        <end position="306"/>
    </location>
</feature>
<dbReference type="OMA" id="HEECYEC"/>
<evidence type="ECO:0000256" key="1">
    <source>
        <dbReference type="ARBA" id="ARBA00004479"/>
    </source>
</evidence>
<keyword evidence="11 20" id="KW-1133">Transmembrane helix</keyword>
<evidence type="ECO:0000256" key="3">
    <source>
        <dbReference type="ARBA" id="ARBA00022527"/>
    </source>
</evidence>
<evidence type="ECO:0000256" key="10">
    <source>
        <dbReference type="ARBA" id="ARBA00022840"/>
    </source>
</evidence>
<keyword evidence="10 18" id="KW-0067">ATP-binding</keyword>
<dbReference type="PANTHER" id="PTHR47974:SF4">
    <property type="entry name" value="RECEPTOR-LIKE SERINE_THREONINE-PROTEIN KINASE"/>
    <property type="match status" value="1"/>
</dbReference>
<feature type="transmembrane region" description="Helical" evidence="20">
    <location>
        <begin position="6"/>
        <end position="26"/>
    </location>
</feature>
<keyword evidence="12 20" id="KW-0472">Membrane</keyword>
<dbReference type="PROSITE" id="PS00108">
    <property type="entry name" value="PROTEIN_KINASE_ST"/>
    <property type="match status" value="1"/>
</dbReference>
<dbReference type="SUPFAM" id="SSF56112">
    <property type="entry name" value="Protein kinase-like (PK-like)"/>
    <property type="match status" value="1"/>
</dbReference>
<evidence type="ECO:0000256" key="9">
    <source>
        <dbReference type="ARBA" id="ARBA00022777"/>
    </source>
</evidence>
<evidence type="ECO:0000313" key="22">
    <source>
        <dbReference type="EMBL" id="PRQ43116.1"/>
    </source>
</evidence>
<gene>
    <name evidence="22" type="ORF">RchiOBHm_Chr3g0464981</name>
</gene>
<protein>
    <recommendedName>
        <fullName evidence="2">non-specific serine/threonine protein kinase</fullName>
        <ecNumber evidence="2">2.7.11.1</ecNumber>
    </recommendedName>
</protein>
<feature type="binding site" evidence="18">
    <location>
        <position position="91"/>
    </location>
    <ligand>
        <name>ATP</name>
        <dbReference type="ChEBI" id="CHEBI:30616"/>
    </ligand>
</feature>
<evidence type="ECO:0000259" key="21">
    <source>
        <dbReference type="PROSITE" id="PS50011"/>
    </source>
</evidence>
<dbReference type="FunFam" id="1.10.510.10:FF:001023">
    <property type="entry name" value="Os07g0541700 protein"/>
    <property type="match status" value="1"/>
</dbReference>
<comment type="subcellular location">
    <subcellularLocation>
        <location evidence="1">Membrane</location>
        <topology evidence="1">Single-pass type I membrane protein</topology>
    </subcellularLocation>
</comment>
<keyword evidence="7" id="KW-0732">Signal</keyword>
<dbReference type="Gene3D" id="1.10.510.10">
    <property type="entry name" value="Transferase(Phosphotransferase) domain 1"/>
    <property type="match status" value="1"/>
</dbReference>
<name>A0A2P6R9L5_ROSCH</name>
<evidence type="ECO:0000256" key="4">
    <source>
        <dbReference type="ARBA" id="ARBA00022536"/>
    </source>
</evidence>
<dbReference type="SMART" id="SM00220">
    <property type="entry name" value="S_TKc"/>
    <property type="match status" value="1"/>
</dbReference>
<evidence type="ECO:0000256" key="2">
    <source>
        <dbReference type="ARBA" id="ARBA00012513"/>
    </source>
</evidence>
<dbReference type="GO" id="GO:0005524">
    <property type="term" value="F:ATP binding"/>
    <property type="evidence" value="ECO:0007669"/>
    <property type="project" value="UniProtKB-UniRule"/>
</dbReference>
<keyword evidence="5 22" id="KW-0808">Transferase</keyword>
<dbReference type="Proteomes" id="UP000238479">
    <property type="component" value="Chromosome 3"/>
</dbReference>
<keyword evidence="6 20" id="KW-0812">Transmembrane</keyword>
<evidence type="ECO:0000256" key="18">
    <source>
        <dbReference type="PROSITE-ProRule" id="PRU10141"/>
    </source>
</evidence>
<keyword evidence="23" id="KW-1185">Reference proteome</keyword>
<keyword evidence="9" id="KW-0418">Kinase</keyword>
<proteinExistence type="inferred from homology"/>
<dbReference type="EMBL" id="PDCK01000041">
    <property type="protein sequence ID" value="PRQ43116.1"/>
    <property type="molecule type" value="Genomic_DNA"/>
</dbReference>
<evidence type="ECO:0000256" key="7">
    <source>
        <dbReference type="ARBA" id="ARBA00022729"/>
    </source>
</evidence>
<sequence>MKYLIGFLSSFGLIEAIGISLTWWFVFRKQARDEMMNMGYMALAINAVGFKSFTYAELKKATNDFKQEIGKGGFGTVYKGVLDGDRVVAVKRLEGIVQGDAEFWAEVSVIGNINHRNLVKLWGFCAENEHKLLVYEYLENGSLDKLLFSDVELGLEQRYNIALGTAKGLSYLHEECLEWVLHCDVKPQNILLGDHLEPKVADFGMSKLFKVNIDDAGIGFSRVRGTRGYMAPEWMVNLKIDAKADVYSYGIVLLELLSGKSASILLSAFAQEYTEHNQPMFSKAIPVRALGELRCEATGNRLASPN</sequence>
<evidence type="ECO:0000256" key="14">
    <source>
        <dbReference type="ARBA" id="ARBA00023170"/>
    </source>
</evidence>
<dbReference type="GO" id="GO:0004674">
    <property type="term" value="F:protein serine/threonine kinase activity"/>
    <property type="evidence" value="ECO:0007669"/>
    <property type="project" value="UniProtKB-KW"/>
</dbReference>
<evidence type="ECO:0000256" key="8">
    <source>
        <dbReference type="ARBA" id="ARBA00022741"/>
    </source>
</evidence>
<dbReference type="PROSITE" id="PS00107">
    <property type="entry name" value="PROTEIN_KINASE_ATP"/>
    <property type="match status" value="1"/>
</dbReference>
<accession>A0A2P6R9L5</accession>
<evidence type="ECO:0000256" key="15">
    <source>
        <dbReference type="ARBA" id="ARBA00023180"/>
    </source>
</evidence>
<dbReference type="GO" id="GO:0016020">
    <property type="term" value="C:membrane"/>
    <property type="evidence" value="ECO:0007669"/>
    <property type="project" value="UniProtKB-SubCell"/>
</dbReference>
<dbReference type="EC" id="2.7.11.1" evidence="2"/>
<dbReference type="InterPro" id="IPR008271">
    <property type="entry name" value="Ser/Thr_kinase_AS"/>
</dbReference>
<dbReference type="Gene3D" id="3.30.200.20">
    <property type="entry name" value="Phosphorylase Kinase, domain 1"/>
    <property type="match status" value="1"/>
</dbReference>
<keyword evidence="4" id="KW-0245">EGF-like domain</keyword>
<dbReference type="Gramene" id="PRQ43116">
    <property type="protein sequence ID" value="PRQ43116"/>
    <property type="gene ID" value="RchiOBHm_Chr3g0464981"/>
</dbReference>
<comment type="catalytic activity">
    <reaction evidence="17">
        <text>L-seryl-[protein] + ATP = O-phospho-L-seryl-[protein] + ADP + H(+)</text>
        <dbReference type="Rhea" id="RHEA:17989"/>
        <dbReference type="Rhea" id="RHEA-COMP:9863"/>
        <dbReference type="Rhea" id="RHEA-COMP:11604"/>
        <dbReference type="ChEBI" id="CHEBI:15378"/>
        <dbReference type="ChEBI" id="CHEBI:29999"/>
        <dbReference type="ChEBI" id="CHEBI:30616"/>
        <dbReference type="ChEBI" id="CHEBI:83421"/>
        <dbReference type="ChEBI" id="CHEBI:456216"/>
        <dbReference type="EC" id="2.7.11.1"/>
    </reaction>
</comment>
<dbReference type="InterPro" id="IPR017441">
    <property type="entry name" value="Protein_kinase_ATP_BS"/>
</dbReference>
<dbReference type="PROSITE" id="PS50011">
    <property type="entry name" value="PROTEIN_KINASE_DOM"/>
    <property type="match status" value="1"/>
</dbReference>
<evidence type="ECO:0000256" key="20">
    <source>
        <dbReference type="SAM" id="Phobius"/>
    </source>
</evidence>
<keyword evidence="8 18" id="KW-0547">Nucleotide-binding</keyword>
<evidence type="ECO:0000256" key="12">
    <source>
        <dbReference type="ARBA" id="ARBA00023136"/>
    </source>
</evidence>